<feature type="compositionally biased region" description="Low complexity" evidence="1">
    <location>
        <begin position="17"/>
        <end position="26"/>
    </location>
</feature>
<evidence type="ECO:0000313" key="2">
    <source>
        <dbReference type="EMBL" id="KAH7014440.1"/>
    </source>
</evidence>
<feature type="compositionally biased region" description="Basic residues" evidence="1">
    <location>
        <begin position="165"/>
        <end position="180"/>
    </location>
</feature>
<dbReference type="GeneID" id="70185350"/>
<proteinExistence type="predicted"/>
<reference evidence="2" key="1">
    <citation type="journal article" date="2021" name="Nat. Commun.">
        <title>Genetic determinants of endophytism in the Arabidopsis root mycobiome.</title>
        <authorList>
            <person name="Mesny F."/>
            <person name="Miyauchi S."/>
            <person name="Thiergart T."/>
            <person name="Pickel B."/>
            <person name="Atanasova L."/>
            <person name="Karlsson M."/>
            <person name="Huettel B."/>
            <person name="Barry K.W."/>
            <person name="Haridas S."/>
            <person name="Chen C."/>
            <person name="Bauer D."/>
            <person name="Andreopoulos W."/>
            <person name="Pangilinan J."/>
            <person name="LaButti K."/>
            <person name="Riley R."/>
            <person name="Lipzen A."/>
            <person name="Clum A."/>
            <person name="Drula E."/>
            <person name="Henrissat B."/>
            <person name="Kohler A."/>
            <person name="Grigoriev I.V."/>
            <person name="Martin F.M."/>
            <person name="Hacquard S."/>
        </authorList>
    </citation>
    <scope>NUCLEOTIDE SEQUENCE</scope>
    <source>
        <strain evidence="2">MPI-CAGE-CH-0230</strain>
    </source>
</reference>
<feature type="region of interest" description="Disordered" evidence="1">
    <location>
        <begin position="1"/>
        <end position="119"/>
    </location>
</feature>
<dbReference type="EMBL" id="JAGTJQ010000013">
    <property type="protein sequence ID" value="KAH7014440.1"/>
    <property type="molecule type" value="Genomic_DNA"/>
</dbReference>
<evidence type="ECO:0000313" key="3">
    <source>
        <dbReference type="Proteomes" id="UP000756346"/>
    </source>
</evidence>
<comment type="caution">
    <text evidence="2">The sequence shown here is derived from an EMBL/GenBank/DDBJ whole genome shotgun (WGS) entry which is preliminary data.</text>
</comment>
<protein>
    <submittedName>
        <fullName evidence="2">Uncharacterized protein</fullName>
    </submittedName>
</protein>
<feature type="region of interest" description="Disordered" evidence="1">
    <location>
        <begin position="143"/>
        <end position="180"/>
    </location>
</feature>
<organism evidence="2 3">
    <name type="scientific">Microdochium trichocladiopsis</name>
    <dbReference type="NCBI Taxonomy" id="1682393"/>
    <lineage>
        <taxon>Eukaryota</taxon>
        <taxon>Fungi</taxon>
        <taxon>Dikarya</taxon>
        <taxon>Ascomycota</taxon>
        <taxon>Pezizomycotina</taxon>
        <taxon>Sordariomycetes</taxon>
        <taxon>Xylariomycetidae</taxon>
        <taxon>Xylariales</taxon>
        <taxon>Microdochiaceae</taxon>
        <taxon>Microdochium</taxon>
    </lineage>
</organism>
<sequence length="180" mass="20098">MRKRKVATRASPRTHNPSSRTLSSSPRRSHCRRARKPCSSLPMLTTRTRPTPKRRRRPRRRSTSSTISRPMTSRTRKRARSGTLRSSGCSRRSGPARPWPRTMPRSSSFPSPPPSGLSTAWPTWRTSCSSTCTSAVSTTGPCCTSCPTRTTTTRSTRTASGSCRTGRRPTPRTSRRPRRA</sequence>
<evidence type="ECO:0000256" key="1">
    <source>
        <dbReference type="SAM" id="MobiDB-lite"/>
    </source>
</evidence>
<feature type="compositionally biased region" description="Basic residues" evidence="1">
    <location>
        <begin position="27"/>
        <end position="36"/>
    </location>
</feature>
<feature type="compositionally biased region" description="Basic residues" evidence="1">
    <location>
        <begin position="50"/>
        <end position="62"/>
    </location>
</feature>
<name>A0A9P8XSJ9_9PEZI</name>
<accession>A0A9P8XSJ9</accession>
<gene>
    <name evidence="2" type="ORF">B0I36DRAFT_338732</name>
</gene>
<feature type="compositionally biased region" description="Low complexity" evidence="1">
    <location>
        <begin position="63"/>
        <end position="73"/>
    </location>
</feature>
<dbReference type="Proteomes" id="UP000756346">
    <property type="component" value="Unassembled WGS sequence"/>
</dbReference>
<dbReference type="RefSeq" id="XP_046005407.1">
    <property type="nucleotide sequence ID" value="XM_046155804.1"/>
</dbReference>
<feature type="compositionally biased region" description="Low complexity" evidence="1">
    <location>
        <begin position="143"/>
        <end position="164"/>
    </location>
</feature>
<dbReference type="AlphaFoldDB" id="A0A9P8XSJ9"/>
<keyword evidence="3" id="KW-1185">Reference proteome</keyword>